<dbReference type="Proteomes" id="UP000305674">
    <property type="component" value="Unassembled WGS sequence"/>
</dbReference>
<evidence type="ECO:0000256" key="6">
    <source>
        <dbReference type="SAM" id="MobiDB-lite"/>
    </source>
</evidence>
<protein>
    <recommendedName>
        <fullName evidence="3 5">Flagellar hook-basal body complex protein FliE</fullName>
    </recommendedName>
</protein>
<keyword evidence="7" id="KW-0966">Cell projection</keyword>
<gene>
    <name evidence="5 7" type="primary">fliE</name>
    <name evidence="7" type="ORF">FCL40_16200</name>
</gene>
<dbReference type="PANTHER" id="PTHR34653">
    <property type="match status" value="1"/>
</dbReference>
<comment type="similarity">
    <text evidence="2 5">Belongs to the FliE family.</text>
</comment>
<keyword evidence="4 5" id="KW-0975">Bacterial flagellum</keyword>
<dbReference type="GO" id="GO:0071973">
    <property type="term" value="P:bacterial-type flagellum-dependent cell motility"/>
    <property type="evidence" value="ECO:0007669"/>
    <property type="project" value="InterPro"/>
</dbReference>
<evidence type="ECO:0000256" key="1">
    <source>
        <dbReference type="ARBA" id="ARBA00004117"/>
    </source>
</evidence>
<dbReference type="GO" id="GO:0005198">
    <property type="term" value="F:structural molecule activity"/>
    <property type="evidence" value="ECO:0007669"/>
    <property type="project" value="UniProtKB-UniRule"/>
</dbReference>
<feature type="compositionally biased region" description="Polar residues" evidence="6">
    <location>
        <begin position="1"/>
        <end position="16"/>
    </location>
</feature>
<reference evidence="7 8" key="1">
    <citation type="submission" date="2019-04" db="EMBL/GenBank/DDBJ databases">
        <authorList>
            <person name="Hwang J.C."/>
        </authorList>
    </citation>
    <scope>NUCLEOTIDE SEQUENCE [LARGE SCALE GENOMIC DNA]</scope>
    <source>
        <strain evidence="7 8">IMCC35001</strain>
    </source>
</reference>
<keyword evidence="7" id="KW-0282">Flagellum</keyword>
<dbReference type="HAMAP" id="MF_00724">
    <property type="entry name" value="FliE"/>
    <property type="match status" value="1"/>
</dbReference>
<evidence type="ECO:0000256" key="3">
    <source>
        <dbReference type="ARBA" id="ARBA00018024"/>
    </source>
</evidence>
<accession>A0A4V5NX71</accession>
<comment type="caution">
    <text evidence="7">The sequence shown here is derived from an EMBL/GenBank/DDBJ whole genome shotgun (WGS) entry which is preliminary data.</text>
</comment>
<dbReference type="AlphaFoldDB" id="A0A4V5NX71"/>
<dbReference type="NCBIfam" id="TIGR00205">
    <property type="entry name" value="fliE"/>
    <property type="match status" value="1"/>
</dbReference>
<organism evidence="7 8">
    <name type="scientific">Ferrimonas sediminicola</name>
    <dbReference type="NCBI Taxonomy" id="2569538"/>
    <lineage>
        <taxon>Bacteria</taxon>
        <taxon>Pseudomonadati</taxon>
        <taxon>Pseudomonadota</taxon>
        <taxon>Gammaproteobacteria</taxon>
        <taxon>Alteromonadales</taxon>
        <taxon>Ferrimonadaceae</taxon>
        <taxon>Ferrimonas</taxon>
    </lineage>
</organism>
<evidence type="ECO:0000256" key="4">
    <source>
        <dbReference type="ARBA" id="ARBA00023143"/>
    </source>
</evidence>
<dbReference type="OrthoDB" id="8909229at2"/>
<evidence type="ECO:0000313" key="8">
    <source>
        <dbReference type="Proteomes" id="UP000305674"/>
    </source>
</evidence>
<keyword evidence="7" id="KW-0969">Cilium</keyword>
<dbReference type="GO" id="GO:0009425">
    <property type="term" value="C:bacterial-type flagellum basal body"/>
    <property type="evidence" value="ECO:0007669"/>
    <property type="project" value="UniProtKB-SubCell"/>
</dbReference>
<dbReference type="Pfam" id="PF02049">
    <property type="entry name" value="FliE"/>
    <property type="match status" value="1"/>
</dbReference>
<sequence>MEIGSNSLISEMQQMSLEADPTALKPTAAPAGDFESLLGDAINHVNGLQQTASELATRMELGDTSVTLSDTMIAKEKAGVAFEATIQVRNKIVEAYKEIMSMPV</sequence>
<dbReference type="RefSeq" id="WP_136854347.1">
    <property type="nucleotide sequence ID" value="NZ_SWCI01000015.1"/>
</dbReference>
<comment type="subcellular location">
    <subcellularLocation>
        <location evidence="1 5">Bacterial flagellum basal body</location>
    </subcellularLocation>
</comment>
<evidence type="ECO:0000313" key="7">
    <source>
        <dbReference type="EMBL" id="TKB47243.1"/>
    </source>
</evidence>
<keyword evidence="8" id="KW-1185">Reference proteome</keyword>
<dbReference type="PANTHER" id="PTHR34653:SF1">
    <property type="entry name" value="FLAGELLAR HOOK-BASAL BODY COMPLEX PROTEIN FLIE"/>
    <property type="match status" value="1"/>
</dbReference>
<feature type="region of interest" description="Disordered" evidence="6">
    <location>
        <begin position="1"/>
        <end position="28"/>
    </location>
</feature>
<dbReference type="InterPro" id="IPR001624">
    <property type="entry name" value="FliE"/>
</dbReference>
<proteinExistence type="inferred from homology"/>
<evidence type="ECO:0000256" key="2">
    <source>
        <dbReference type="ARBA" id="ARBA00009272"/>
    </source>
</evidence>
<name>A0A4V5NX71_9GAMM</name>
<dbReference type="EMBL" id="SWCI01000015">
    <property type="protein sequence ID" value="TKB47243.1"/>
    <property type="molecule type" value="Genomic_DNA"/>
</dbReference>
<dbReference type="GO" id="GO:0003774">
    <property type="term" value="F:cytoskeletal motor activity"/>
    <property type="evidence" value="ECO:0007669"/>
    <property type="project" value="InterPro"/>
</dbReference>
<evidence type="ECO:0000256" key="5">
    <source>
        <dbReference type="HAMAP-Rule" id="MF_00724"/>
    </source>
</evidence>
<dbReference type="PRINTS" id="PR01006">
    <property type="entry name" value="FLGHOOKFLIE"/>
</dbReference>